<proteinExistence type="predicted"/>
<sequence>MAIFVFFIKLSVAMYILYKLIVKAIFDKREKNVMLILVISFIVMVDLRNLFNGTLPQTLTSELAILFFLIFFLSRLIGDRSSLSSFMRNFVDVKTLFESEIIENLEEGVALLRSDTLDVLASNKAFQEIFGANYSFISLADILSAVLRGNDQFEITDYNNHRKTLHFRLNGYGRKYAVLYFKDITEASYSKKLTDDMINEIIYNWESASSLVMLRTLTGEIAYLNEPMSNFLHKSRLSLLDQDFSTLFNDETEKLKHISITKKLVDGEIESYKGILRYTYPLQSVGYYKCEEQFITYKGKKHILTTGIDITKEYILEMLFKSFQTIHVGNNNLNRATYVVADLIHFDLLFKERLLNIIPHHISSLSMFISGLSEQDRTYFNDIIFEKQDFSSKIICYSDLFYFSVEGCIRSSGGHLVGVILRYMNPEIMTNNLPVIGTMILNHIKEGIIIVNKEGTIEYANEMMQRILNYEDEVLVGKAIVDISLGLTQEMLERNMELTKAHSSLHFERIYLTREGYRVPAEVIAMNMEHIVADKMLLLIRDISEKFIYKKRLVDSQSRYAQIFESLQDNVLEIRLPDKSVNFFREFDSEKGLIGMEISFLQWLNSISDQDRSIVYEAIDIITSEKSDHHVFEYRYFKNSGWEWYRATGKYIVSEEGASVIIINQNISEIKNVIEKLEESKIILEESEKIANMSHWKFSVSKNLFSVSSTFGPIFALKKEIDEIYYDNLVGLIYPLDSAYFEYKFRRFIWNGEALDIIVRFHAHGRITFVNIIGQVYYDDENMPVYAIGSMANVSEKMIARQRFEESRMLLEHVVEQASYGIVVIRNNGVIDKINKGAVELLKIDISQSQCETVELLIAHLKKEFYNYEVNQLEKLAEKYQPSYTENLSFIITDTSDQYHLKVTSANMHDADNRFIGKIMNIVKV</sequence>
<evidence type="ECO:0000256" key="7">
    <source>
        <dbReference type="SAM" id="Phobius"/>
    </source>
</evidence>
<dbReference type="PROSITE" id="PS50112">
    <property type="entry name" value="PAS"/>
    <property type="match status" value="1"/>
</dbReference>
<keyword evidence="4" id="KW-0808">Transferase</keyword>
<evidence type="ECO:0000313" key="9">
    <source>
        <dbReference type="EMBL" id="MDH8679410.1"/>
    </source>
</evidence>
<dbReference type="RefSeq" id="WP_281095307.1">
    <property type="nucleotide sequence ID" value="NZ_JARYZI010000012.1"/>
</dbReference>
<dbReference type="InterPro" id="IPR035965">
    <property type="entry name" value="PAS-like_dom_sf"/>
</dbReference>
<feature type="transmembrane region" description="Helical" evidence="7">
    <location>
        <begin position="6"/>
        <end position="26"/>
    </location>
</feature>
<feature type="domain" description="PAS" evidence="8">
    <location>
        <begin position="440"/>
        <end position="481"/>
    </location>
</feature>
<keyword evidence="7" id="KW-0812">Transmembrane</keyword>
<dbReference type="Pfam" id="PF13426">
    <property type="entry name" value="PAS_9"/>
    <property type="match status" value="1"/>
</dbReference>
<evidence type="ECO:0000256" key="1">
    <source>
        <dbReference type="ARBA" id="ARBA00000085"/>
    </source>
</evidence>
<protein>
    <recommendedName>
        <fullName evidence="2">histidine kinase</fullName>
        <ecNumber evidence="2">2.7.13.3</ecNumber>
    </recommendedName>
</protein>
<keyword evidence="5" id="KW-0418">Kinase</keyword>
<dbReference type="CDD" id="cd00130">
    <property type="entry name" value="PAS"/>
    <property type="match status" value="1"/>
</dbReference>
<comment type="catalytic activity">
    <reaction evidence="1">
        <text>ATP + protein L-histidine = ADP + protein N-phospho-L-histidine.</text>
        <dbReference type="EC" id="2.7.13.3"/>
    </reaction>
</comment>
<name>A0ABT6NG46_9FIRM</name>
<dbReference type="Proteomes" id="UP001158045">
    <property type="component" value="Unassembled WGS sequence"/>
</dbReference>
<dbReference type="SUPFAM" id="SSF55785">
    <property type="entry name" value="PYP-like sensor domain (PAS domain)"/>
    <property type="match status" value="2"/>
</dbReference>
<evidence type="ECO:0000256" key="3">
    <source>
        <dbReference type="ARBA" id="ARBA00022553"/>
    </source>
</evidence>
<keyword evidence="7" id="KW-1133">Transmembrane helix</keyword>
<evidence type="ECO:0000256" key="6">
    <source>
        <dbReference type="SAM" id="Coils"/>
    </source>
</evidence>
<feature type="coiled-coil region" evidence="6">
    <location>
        <begin position="660"/>
        <end position="687"/>
    </location>
</feature>
<keyword evidence="6" id="KW-0175">Coiled coil</keyword>
<dbReference type="PANTHER" id="PTHR43304:SF1">
    <property type="entry name" value="PAC DOMAIN-CONTAINING PROTEIN"/>
    <property type="match status" value="1"/>
</dbReference>
<keyword evidence="10" id="KW-1185">Reference proteome</keyword>
<evidence type="ECO:0000256" key="5">
    <source>
        <dbReference type="ARBA" id="ARBA00022777"/>
    </source>
</evidence>
<keyword evidence="3" id="KW-0597">Phosphoprotein</keyword>
<dbReference type="EMBL" id="JARYZI010000012">
    <property type="protein sequence ID" value="MDH8679410.1"/>
    <property type="molecule type" value="Genomic_DNA"/>
</dbReference>
<organism evidence="9 10">
    <name type="scientific">Fusibacter bizertensis</name>
    <dbReference type="NCBI Taxonomy" id="1488331"/>
    <lineage>
        <taxon>Bacteria</taxon>
        <taxon>Bacillati</taxon>
        <taxon>Bacillota</taxon>
        <taxon>Clostridia</taxon>
        <taxon>Eubacteriales</taxon>
        <taxon>Eubacteriales Family XII. Incertae Sedis</taxon>
        <taxon>Fusibacter</taxon>
    </lineage>
</organism>
<reference evidence="9 10" key="1">
    <citation type="submission" date="2023-04" db="EMBL/GenBank/DDBJ databases">
        <title>Fusibacter bizertensis strain WBS, isolated from littoral bottom sediments of the Arctic seas - biochemical and genomic analysis.</title>
        <authorList>
            <person name="Brioukhanov A.L."/>
        </authorList>
    </citation>
    <scope>NUCLEOTIDE SEQUENCE [LARGE SCALE GENOMIC DNA]</scope>
    <source>
        <strain evidence="9 10">WBS</strain>
    </source>
</reference>
<feature type="transmembrane region" description="Helical" evidence="7">
    <location>
        <begin position="33"/>
        <end position="51"/>
    </location>
</feature>
<evidence type="ECO:0000256" key="2">
    <source>
        <dbReference type="ARBA" id="ARBA00012438"/>
    </source>
</evidence>
<gene>
    <name evidence="9" type="ORF">QE109_14725</name>
</gene>
<keyword evidence="7" id="KW-0472">Membrane</keyword>
<dbReference type="Gene3D" id="3.30.450.20">
    <property type="entry name" value="PAS domain"/>
    <property type="match status" value="3"/>
</dbReference>
<evidence type="ECO:0000313" key="10">
    <source>
        <dbReference type="Proteomes" id="UP001158045"/>
    </source>
</evidence>
<dbReference type="EC" id="2.7.13.3" evidence="2"/>
<dbReference type="InterPro" id="IPR000014">
    <property type="entry name" value="PAS"/>
</dbReference>
<dbReference type="PANTHER" id="PTHR43304">
    <property type="entry name" value="PHYTOCHROME-LIKE PROTEIN CPH1"/>
    <property type="match status" value="1"/>
</dbReference>
<dbReference type="Pfam" id="PF13188">
    <property type="entry name" value="PAS_8"/>
    <property type="match status" value="1"/>
</dbReference>
<accession>A0ABT6NG46</accession>
<feature type="transmembrane region" description="Helical" evidence="7">
    <location>
        <begin position="57"/>
        <end position="78"/>
    </location>
</feature>
<dbReference type="InterPro" id="IPR052162">
    <property type="entry name" value="Sensor_kinase/Photoreceptor"/>
</dbReference>
<evidence type="ECO:0000256" key="4">
    <source>
        <dbReference type="ARBA" id="ARBA00022679"/>
    </source>
</evidence>
<comment type="caution">
    <text evidence="9">The sequence shown here is derived from an EMBL/GenBank/DDBJ whole genome shotgun (WGS) entry which is preliminary data.</text>
</comment>
<dbReference type="NCBIfam" id="TIGR00229">
    <property type="entry name" value="sensory_box"/>
    <property type="match status" value="1"/>
</dbReference>
<dbReference type="SMART" id="SM00091">
    <property type="entry name" value="PAS"/>
    <property type="match status" value="4"/>
</dbReference>
<evidence type="ECO:0000259" key="8">
    <source>
        <dbReference type="PROSITE" id="PS50112"/>
    </source>
</evidence>